<sequence>MAKWLDGLESAIGGGAGGPKRVRTLRWLLLIGGLGAVLMLVNSYVTFNRVAPTAQSTDPPPGDVPALANHGSDSPFTMIEQPIESRLKDILEKIVGVGTVDVLVTVDSTEEVIYAQETNKSQQVNDESDRNGGKRHLTTMTENGKVVLYEVSGDQTPIITKKIKPRISGILIVAKGSENPVVKRLILDAVEKGINVPINRISIAPRKQQ</sequence>
<evidence type="ECO:0000313" key="2">
    <source>
        <dbReference type="EMBL" id="EFM09880.1"/>
    </source>
</evidence>
<dbReference type="STRING" id="717606.PaecuDRAFT_3383"/>
<protein>
    <submittedName>
        <fullName evidence="2">Stage III sporulation protein AG</fullName>
    </submittedName>
</protein>
<name>E0ICJ4_9BACL</name>
<organism evidence="2 3">
    <name type="scientific">Paenibacillus curdlanolyticus YK9</name>
    <dbReference type="NCBI Taxonomy" id="717606"/>
    <lineage>
        <taxon>Bacteria</taxon>
        <taxon>Bacillati</taxon>
        <taxon>Bacillota</taxon>
        <taxon>Bacilli</taxon>
        <taxon>Bacillales</taxon>
        <taxon>Paenibacillaceae</taxon>
        <taxon>Paenibacillus</taxon>
    </lineage>
</organism>
<keyword evidence="1" id="KW-0812">Transmembrane</keyword>
<proteinExistence type="predicted"/>
<evidence type="ECO:0000313" key="3">
    <source>
        <dbReference type="Proteomes" id="UP000005387"/>
    </source>
</evidence>
<dbReference type="eggNOG" id="ENOG50330Z5">
    <property type="taxonomic scope" value="Bacteria"/>
</dbReference>
<evidence type="ECO:0000256" key="1">
    <source>
        <dbReference type="SAM" id="Phobius"/>
    </source>
</evidence>
<dbReference type="Proteomes" id="UP000005387">
    <property type="component" value="Unassembled WGS sequence"/>
</dbReference>
<feature type="transmembrane region" description="Helical" evidence="1">
    <location>
        <begin position="27"/>
        <end position="47"/>
    </location>
</feature>
<dbReference type="EMBL" id="AEDD01000009">
    <property type="protein sequence ID" value="EFM09880.1"/>
    <property type="molecule type" value="Genomic_DNA"/>
</dbReference>
<keyword evidence="1" id="KW-0472">Membrane</keyword>
<dbReference type="AlphaFoldDB" id="E0ICJ4"/>
<dbReference type="OrthoDB" id="2381602at2"/>
<accession>E0ICJ4</accession>
<dbReference type="RefSeq" id="WP_006039371.1">
    <property type="nucleotide sequence ID" value="NZ_AEDD01000009.1"/>
</dbReference>
<keyword evidence="3" id="KW-1185">Reference proteome</keyword>
<gene>
    <name evidence="2" type="ORF">PaecuDRAFT_3383</name>
</gene>
<keyword evidence="1" id="KW-1133">Transmembrane helix</keyword>
<reference evidence="2 3" key="1">
    <citation type="submission" date="2010-07" db="EMBL/GenBank/DDBJ databases">
        <title>The draft genome of Paenibacillus curdlanolyticus YK9.</title>
        <authorList>
            <consortium name="US DOE Joint Genome Institute (JGI-PGF)"/>
            <person name="Lucas S."/>
            <person name="Copeland A."/>
            <person name="Lapidus A."/>
            <person name="Cheng J.-F."/>
            <person name="Bruce D."/>
            <person name="Goodwin L."/>
            <person name="Pitluck S."/>
            <person name="Land M.L."/>
            <person name="Hauser L."/>
            <person name="Chang Y.-J."/>
            <person name="Jeffries C."/>
            <person name="Anderson I.J."/>
            <person name="Johnson E."/>
            <person name="Loganathan U."/>
            <person name="Mulhopadhyay B."/>
            <person name="Kyrpides N."/>
            <person name="Woyke T.J."/>
        </authorList>
    </citation>
    <scope>NUCLEOTIDE SEQUENCE [LARGE SCALE GENOMIC DNA]</scope>
    <source>
        <strain evidence="2 3">YK9</strain>
    </source>
</reference>